<name>A0A5N5FEY9_9ROSA</name>
<accession>A0A5N5FEY9</accession>
<organism evidence="2 3">
    <name type="scientific">Pyrus ussuriensis x Pyrus communis</name>
    <dbReference type="NCBI Taxonomy" id="2448454"/>
    <lineage>
        <taxon>Eukaryota</taxon>
        <taxon>Viridiplantae</taxon>
        <taxon>Streptophyta</taxon>
        <taxon>Embryophyta</taxon>
        <taxon>Tracheophyta</taxon>
        <taxon>Spermatophyta</taxon>
        <taxon>Magnoliopsida</taxon>
        <taxon>eudicotyledons</taxon>
        <taxon>Gunneridae</taxon>
        <taxon>Pentapetalae</taxon>
        <taxon>rosids</taxon>
        <taxon>fabids</taxon>
        <taxon>Rosales</taxon>
        <taxon>Rosaceae</taxon>
        <taxon>Amygdaloideae</taxon>
        <taxon>Maleae</taxon>
        <taxon>Pyrus</taxon>
    </lineage>
</organism>
<comment type="caution">
    <text evidence="2">The sequence shown here is derived from an EMBL/GenBank/DDBJ whole genome shotgun (WGS) entry which is preliminary data.</text>
</comment>
<dbReference type="EMBL" id="SMOL01000753">
    <property type="protein sequence ID" value="KAB2600401.1"/>
    <property type="molecule type" value="Genomic_DNA"/>
</dbReference>
<dbReference type="Proteomes" id="UP000327157">
    <property type="component" value="Chromosome 13"/>
</dbReference>
<protein>
    <submittedName>
        <fullName evidence="2">Uncharacterized protein</fullName>
    </submittedName>
</protein>
<evidence type="ECO:0000313" key="3">
    <source>
        <dbReference type="Proteomes" id="UP000327157"/>
    </source>
</evidence>
<evidence type="ECO:0000313" key="2">
    <source>
        <dbReference type="EMBL" id="KAB2600401.1"/>
    </source>
</evidence>
<feature type="region of interest" description="Disordered" evidence="1">
    <location>
        <begin position="42"/>
        <end position="67"/>
    </location>
</feature>
<proteinExistence type="predicted"/>
<reference evidence="2 3" key="1">
    <citation type="submission" date="2019-09" db="EMBL/GenBank/DDBJ databases">
        <authorList>
            <person name="Ou C."/>
        </authorList>
    </citation>
    <scope>NUCLEOTIDE SEQUENCE [LARGE SCALE GENOMIC DNA]</scope>
    <source>
        <strain evidence="2">S2</strain>
        <tissue evidence="2">Leaf</tissue>
    </source>
</reference>
<evidence type="ECO:0000256" key="1">
    <source>
        <dbReference type="SAM" id="MobiDB-lite"/>
    </source>
</evidence>
<feature type="compositionally biased region" description="Low complexity" evidence="1">
    <location>
        <begin position="47"/>
        <end position="66"/>
    </location>
</feature>
<keyword evidence="3" id="KW-1185">Reference proteome</keyword>
<gene>
    <name evidence="2" type="ORF">D8674_010672</name>
</gene>
<sequence>MYVFEGRDPSIYDTWKEVKPLAEEEFLNYSSDDGHVAYSCSSTHTDGASNFSSTSRASSSSGSFGSDVKDELSKYELQMVLIELNYARKISYAYTKVLDGLKALSFNK</sequence>
<reference evidence="3" key="2">
    <citation type="submission" date="2019-10" db="EMBL/GenBank/DDBJ databases">
        <title>A de novo genome assembly of a pear dwarfing rootstock.</title>
        <authorList>
            <person name="Wang F."/>
            <person name="Wang J."/>
            <person name="Li S."/>
            <person name="Zhang Y."/>
            <person name="Fang M."/>
            <person name="Ma L."/>
            <person name="Zhao Y."/>
            <person name="Jiang S."/>
        </authorList>
    </citation>
    <scope>NUCLEOTIDE SEQUENCE [LARGE SCALE GENOMIC DNA]</scope>
</reference>
<dbReference type="OrthoDB" id="1752205at2759"/>
<dbReference type="AlphaFoldDB" id="A0A5N5FEY9"/>
<reference evidence="2 3" key="3">
    <citation type="submission" date="2019-11" db="EMBL/GenBank/DDBJ databases">
        <title>A de novo genome assembly of a pear dwarfing rootstock.</title>
        <authorList>
            <person name="Wang F."/>
            <person name="Wang J."/>
            <person name="Li S."/>
            <person name="Zhang Y."/>
            <person name="Fang M."/>
            <person name="Ma L."/>
            <person name="Zhao Y."/>
            <person name="Jiang S."/>
        </authorList>
    </citation>
    <scope>NUCLEOTIDE SEQUENCE [LARGE SCALE GENOMIC DNA]</scope>
    <source>
        <strain evidence="2">S2</strain>
        <tissue evidence="2">Leaf</tissue>
    </source>
</reference>